<dbReference type="AlphaFoldDB" id="A0A3D9SRN7"/>
<dbReference type="Gene3D" id="3.40.50.300">
    <property type="entry name" value="P-loop containing nucleotide triphosphate hydrolases"/>
    <property type="match status" value="1"/>
</dbReference>
<evidence type="ECO:0000259" key="1">
    <source>
        <dbReference type="Pfam" id="PF00931"/>
    </source>
</evidence>
<reference evidence="3 4" key="1">
    <citation type="submission" date="2018-08" db="EMBL/GenBank/DDBJ databases">
        <title>Sequencing the genomes of 1000 actinobacteria strains.</title>
        <authorList>
            <person name="Klenk H.-P."/>
        </authorList>
    </citation>
    <scope>NUCLEOTIDE SEQUENCE [LARGE SCALE GENOMIC DNA]</scope>
    <source>
        <strain evidence="3 4">DSM 43927</strain>
    </source>
</reference>
<dbReference type="Pfam" id="PF00931">
    <property type="entry name" value="NB-ARC"/>
    <property type="match status" value="1"/>
</dbReference>
<dbReference type="Pfam" id="PF13374">
    <property type="entry name" value="TPR_10"/>
    <property type="match status" value="1"/>
</dbReference>
<dbReference type="InterPro" id="IPR053137">
    <property type="entry name" value="NLR-like"/>
</dbReference>
<evidence type="ECO:0000313" key="4">
    <source>
        <dbReference type="Proteomes" id="UP000256661"/>
    </source>
</evidence>
<dbReference type="InterPro" id="IPR002182">
    <property type="entry name" value="NB-ARC"/>
</dbReference>
<name>A0A3D9SRN7_9ACTN</name>
<evidence type="ECO:0000259" key="2">
    <source>
        <dbReference type="Pfam" id="PF25000"/>
    </source>
</evidence>
<dbReference type="Pfam" id="PF13424">
    <property type="entry name" value="TPR_12"/>
    <property type="match status" value="4"/>
</dbReference>
<dbReference type="SUPFAM" id="SSF52540">
    <property type="entry name" value="P-loop containing nucleoside triphosphate hydrolases"/>
    <property type="match status" value="1"/>
</dbReference>
<dbReference type="Gene3D" id="1.25.40.10">
    <property type="entry name" value="Tetratricopeptide repeat domain"/>
    <property type="match status" value="2"/>
</dbReference>
<protein>
    <submittedName>
        <fullName evidence="3">Tetratricopeptide repeat protein</fullName>
    </submittedName>
</protein>
<proteinExistence type="predicted"/>
<dbReference type="InterPro" id="IPR056681">
    <property type="entry name" value="DUF7779"/>
</dbReference>
<dbReference type="InterPro" id="IPR011990">
    <property type="entry name" value="TPR-like_helical_dom_sf"/>
</dbReference>
<keyword evidence="4" id="KW-1185">Reference proteome</keyword>
<feature type="domain" description="NB-ARC" evidence="1">
    <location>
        <begin position="48"/>
        <end position="185"/>
    </location>
</feature>
<dbReference type="InterPro" id="IPR027417">
    <property type="entry name" value="P-loop_NTPase"/>
</dbReference>
<dbReference type="RefSeq" id="WP_170177540.1">
    <property type="nucleotide sequence ID" value="NZ_QTTT01000001.1"/>
</dbReference>
<gene>
    <name evidence="3" type="ORF">DFJ69_1029</name>
</gene>
<dbReference type="PANTHER" id="PTHR46082:SF6">
    <property type="entry name" value="AAA+ ATPASE DOMAIN-CONTAINING PROTEIN-RELATED"/>
    <property type="match status" value="1"/>
</dbReference>
<dbReference type="NCBIfam" id="NF040586">
    <property type="entry name" value="FxSxx_TPR"/>
    <property type="match status" value="1"/>
</dbReference>
<accession>A0A3D9SRN7</accession>
<dbReference type="GO" id="GO:0043531">
    <property type="term" value="F:ADP binding"/>
    <property type="evidence" value="ECO:0007669"/>
    <property type="project" value="InterPro"/>
</dbReference>
<dbReference type="EMBL" id="QTTT01000001">
    <property type="protein sequence ID" value="REE95625.1"/>
    <property type="molecule type" value="Genomic_DNA"/>
</dbReference>
<comment type="caution">
    <text evidence="3">The sequence shown here is derived from an EMBL/GenBank/DDBJ whole genome shotgun (WGS) entry which is preliminary data.</text>
</comment>
<evidence type="ECO:0000313" key="3">
    <source>
        <dbReference type="EMBL" id="REE95625.1"/>
    </source>
</evidence>
<sequence>MSATDPDRRPKIWGRVPQRNNNFTGRSELLEQLRPLSGAQVTALVPTALHGLGGVGKTQLAVEYAHRHKSEYDLVWWIPADQPMLIPAALARLARPLGITEAEVIGVNEAAEAVLDALRRGDPIDRWLLVFDNAQDPEDVLGHIPDGPGEVIITSRNVEWTGPVRTLTVDVFDRDESAEFLERRVPGIPPGEAGRLADALGDLPLALEQAGAFQNVTGMPTDEYLQQLEKRTSLLLSEGQPSDYELPLAATWSLSVGQLRESHPEAVDLLNLCAFFGPDPIPRDVLSGGHAHLDSPLGDLLGDPLRFSKAVGAIGRHSLVQIDREQRTLSVHRLVQKQLRDNVSESAARTFRHSVELLLAAACPTDPDDTSSWSVFQRLLPHVGPSRAAECTAREVRFFMRSVIRYLYQSNNAQAALTLAEECHDHWTADPDVHPHDLFAIKRHLGFALRSNGRFREALAHDAETLTLAEARLPADHDEVLRITNSHGIDVRMAGRFTEARELSERTVERHVAAFGPHDQRTLNAQNNLGLDYTLSGDYARAKELLTRVHATMRTVLGTSHRSPQIAMNNLIRVIRLDGDFAEARELGEDLRAADLAILGPDHPTTLRAAKDLAIAVRLVEGGSDEALDLAEDVTRRFVRVLGEHNPDTQAARLTLSNALREAGRIPEALPLAEQAADAFEGAYGPDHPFVHCTRSNLALLLRLNGEPERARALSESARARLAASVGPAHHFTLLSALILAGDLAALGEHEAAVRLGGEVLDLVTDRLGADHPTALAVGGNLSLDLAAAGRTEEAEPLLTRSLSGLRSRLDDDHPWVCCLEEGRRNEGHCFDAIPL</sequence>
<dbReference type="Proteomes" id="UP000256661">
    <property type="component" value="Unassembled WGS sequence"/>
</dbReference>
<dbReference type="Pfam" id="PF25000">
    <property type="entry name" value="DUF7779"/>
    <property type="match status" value="1"/>
</dbReference>
<organism evidence="3 4">
    <name type="scientific">Thermomonospora umbrina</name>
    <dbReference type="NCBI Taxonomy" id="111806"/>
    <lineage>
        <taxon>Bacteria</taxon>
        <taxon>Bacillati</taxon>
        <taxon>Actinomycetota</taxon>
        <taxon>Actinomycetes</taxon>
        <taxon>Streptosporangiales</taxon>
        <taxon>Thermomonosporaceae</taxon>
        <taxon>Thermomonospora</taxon>
    </lineage>
</organism>
<dbReference type="SUPFAM" id="SSF48452">
    <property type="entry name" value="TPR-like"/>
    <property type="match status" value="2"/>
</dbReference>
<dbReference type="PANTHER" id="PTHR46082">
    <property type="entry name" value="ATP/GTP-BINDING PROTEIN-RELATED"/>
    <property type="match status" value="1"/>
</dbReference>
<feature type="domain" description="DUF7779" evidence="2">
    <location>
        <begin position="260"/>
        <end position="346"/>
    </location>
</feature>